<evidence type="ECO:0000313" key="1">
    <source>
        <dbReference type="EMBL" id="MCL1123214.1"/>
    </source>
</evidence>
<comment type="caution">
    <text evidence="1">The sequence shown here is derived from an EMBL/GenBank/DDBJ whole genome shotgun (WGS) entry which is preliminary data.</text>
</comment>
<protein>
    <recommendedName>
        <fullName evidence="3">Discoidin domain-containing protein</fullName>
    </recommendedName>
</protein>
<sequence length="593" mass="66253">MTLRQGYLCLLWALIFMISGCIEEGVNIGNNAILLNASVLKGKVQNGVVKVFDSDGYWLWEGESDDKGWVSIPISSAFKGEIAIEVTPSINTRMRCDASVCLDINTGQVYPFNDYLYGSSVDELILSSFFLIDDLNTEQAAKIQINGLTFLAKQWLDFSVAERIKADGKGYSFYAQYGTQVITRALGLQLASDLNVFSMFQIDLNEKQNLQGVSENIVLLSLINASFSHELSLANMFLLALVTFAADPTDIEAQNQLEAIQKKILKEVERIAALSIFTGISTNVLNQIQQAANTALDFAKIANALIIDNPIMANAGIKTVTASSSHWAPTSGNARERSWWWRSDKESGNNEWLQLDFEIPINPRYLRLSLDQRFQGYNLKLQGRGRQDFIWTDLSDDLSSYIDNAGVIDEKNTVSIVYALAVEKEYGSFRLLSPPTTLFWLEAFCFYHEEPSLSGDCVTDEYIHPDRIAVSSLYFSPEHVISNDNLSVWVSSIASGQAEWLNIHYFSAFNAQSVSLSANASYLGHAPKIQGLDAASEWQTLIELDVNTLKTRADASGFITVTLPLNHHQAYQQYRYYSEPTTFIVINALNFYP</sequence>
<organism evidence="1 2">
    <name type="scientific">Shewanella surugensis</name>
    <dbReference type="NCBI Taxonomy" id="212020"/>
    <lineage>
        <taxon>Bacteria</taxon>
        <taxon>Pseudomonadati</taxon>
        <taxon>Pseudomonadota</taxon>
        <taxon>Gammaproteobacteria</taxon>
        <taxon>Alteromonadales</taxon>
        <taxon>Shewanellaceae</taxon>
        <taxon>Shewanella</taxon>
    </lineage>
</organism>
<dbReference type="Proteomes" id="UP001203423">
    <property type="component" value="Unassembled WGS sequence"/>
</dbReference>
<evidence type="ECO:0000313" key="2">
    <source>
        <dbReference type="Proteomes" id="UP001203423"/>
    </source>
</evidence>
<accession>A0ABT0L698</accession>
<keyword evidence="2" id="KW-1185">Reference proteome</keyword>
<dbReference type="RefSeq" id="WP_248938502.1">
    <property type="nucleotide sequence ID" value="NZ_JAKIKS010000003.1"/>
</dbReference>
<proteinExistence type="predicted"/>
<dbReference type="EMBL" id="JAKIKS010000003">
    <property type="protein sequence ID" value="MCL1123214.1"/>
    <property type="molecule type" value="Genomic_DNA"/>
</dbReference>
<evidence type="ECO:0008006" key="3">
    <source>
        <dbReference type="Google" id="ProtNLM"/>
    </source>
</evidence>
<name>A0ABT0L698_9GAMM</name>
<reference evidence="1 2" key="1">
    <citation type="submission" date="2022-01" db="EMBL/GenBank/DDBJ databases">
        <title>Whole genome-based taxonomy of the Shewanellaceae.</title>
        <authorList>
            <person name="Martin-Rodriguez A.J."/>
        </authorList>
    </citation>
    <scope>NUCLEOTIDE SEQUENCE [LARGE SCALE GENOMIC DNA]</scope>
    <source>
        <strain evidence="1 2">DSM 17177</strain>
    </source>
</reference>
<dbReference type="PROSITE" id="PS51257">
    <property type="entry name" value="PROKAR_LIPOPROTEIN"/>
    <property type="match status" value="1"/>
</dbReference>
<gene>
    <name evidence="1" type="ORF">L2764_01630</name>
</gene>